<dbReference type="EMBL" id="LR031576">
    <property type="protein sequence ID" value="VDD12206.1"/>
    <property type="molecule type" value="Genomic_DNA"/>
</dbReference>
<accession>A0A3P6C9Z8</accession>
<name>A0A3P6C9Z8_BRACM</name>
<proteinExistence type="predicted"/>
<evidence type="ECO:0000313" key="1">
    <source>
        <dbReference type="EMBL" id="VDD12206.1"/>
    </source>
</evidence>
<gene>
    <name evidence="1" type="ORF">BRAA04T16848Z</name>
</gene>
<sequence length="92" mass="10205">MAIETGSPQPVVEEENEPLPIGHVSMIGVDEGEGWREKYKGGDCHFLQPNQSPPKIPNCLSICVPGPFNRAMDFEIDEVPVYEGFLESGFRD</sequence>
<protein>
    <submittedName>
        <fullName evidence="1">Uncharacterized protein</fullName>
    </submittedName>
</protein>
<reference evidence="1" key="1">
    <citation type="submission" date="2018-11" db="EMBL/GenBank/DDBJ databases">
        <authorList>
            <consortium name="Genoscope - CEA"/>
            <person name="William W."/>
        </authorList>
    </citation>
    <scope>NUCLEOTIDE SEQUENCE</scope>
</reference>
<organism evidence="1">
    <name type="scientific">Brassica campestris</name>
    <name type="common">Field mustard</name>
    <dbReference type="NCBI Taxonomy" id="3711"/>
    <lineage>
        <taxon>Eukaryota</taxon>
        <taxon>Viridiplantae</taxon>
        <taxon>Streptophyta</taxon>
        <taxon>Embryophyta</taxon>
        <taxon>Tracheophyta</taxon>
        <taxon>Spermatophyta</taxon>
        <taxon>Magnoliopsida</taxon>
        <taxon>eudicotyledons</taxon>
        <taxon>Gunneridae</taxon>
        <taxon>Pentapetalae</taxon>
        <taxon>rosids</taxon>
        <taxon>malvids</taxon>
        <taxon>Brassicales</taxon>
        <taxon>Brassicaceae</taxon>
        <taxon>Brassiceae</taxon>
        <taxon>Brassica</taxon>
    </lineage>
</organism>
<dbReference type="AlphaFoldDB" id="A0A3P6C9Z8"/>